<dbReference type="Proteomes" id="UP000070258">
    <property type="component" value="Unassembled WGS sequence"/>
</dbReference>
<reference evidence="2" key="1">
    <citation type="submission" date="2016-02" db="EMBL/GenBank/DDBJ databases">
        <authorList>
            <person name="Wen L."/>
            <person name="He K."/>
            <person name="Yang H."/>
        </authorList>
    </citation>
    <scope>NUCLEOTIDE SEQUENCE [LARGE SCALE GENOMIC DNA]</scope>
    <source>
        <strain evidence="2">JCM 15929</strain>
    </source>
</reference>
<dbReference type="EMBL" id="LSRF01000001">
    <property type="protein sequence ID" value="KXP14773.1"/>
    <property type="molecule type" value="Genomic_DNA"/>
</dbReference>
<name>A0A138AWG1_9ACTN</name>
<evidence type="ECO:0000313" key="2">
    <source>
        <dbReference type="Proteomes" id="UP000070258"/>
    </source>
</evidence>
<gene>
    <name evidence="1" type="ORF">AXK60_02510</name>
</gene>
<dbReference type="STRING" id="239498.AXK60_02510"/>
<evidence type="ECO:0000313" key="1">
    <source>
        <dbReference type="EMBL" id="KXP14773.1"/>
    </source>
</evidence>
<comment type="caution">
    <text evidence="1">The sequence shown here is derived from an EMBL/GenBank/DDBJ whole genome shotgun (WGS) entry which is preliminary data.</text>
</comment>
<dbReference type="RefSeq" id="WP_068569384.1">
    <property type="nucleotide sequence ID" value="NZ_LSRE01000001.1"/>
</dbReference>
<dbReference type="AlphaFoldDB" id="A0A138AWG1"/>
<accession>A0A138AWG1</accession>
<sequence length="189" mass="21392">METRSAARLWLIRVLEGQLGLSSMLAARGDVKLLATWLAIAAQLDKDIDGLCGNPDPEAARRLFFTSQALMEKFVIERISYDTIEDWTEHSARIHRQLTAMDDPRTEFPARLHAQLDLYDSAVHSDDGRVTVDRCGIWTYREQRRAAGTPITLTSPCEFCTRSVSANARHQKLAATVRLRERGCDWTFA</sequence>
<proteinExistence type="predicted"/>
<organism evidence="1 2">
    <name type="scientific">Tsukamurella pseudospumae</name>
    <dbReference type="NCBI Taxonomy" id="239498"/>
    <lineage>
        <taxon>Bacteria</taxon>
        <taxon>Bacillati</taxon>
        <taxon>Actinomycetota</taxon>
        <taxon>Actinomycetes</taxon>
        <taxon>Mycobacteriales</taxon>
        <taxon>Tsukamurellaceae</taxon>
        <taxon>Tsukamurella</taxon>
    </lineage>
</organism>
<protein>
    <submittedName>
        <fullName evidence="1">Uncharacterized protein</fullName>
    </submittedName>
</protein>